<protein>
    <submittedName>
        <fullName evidence="2">Uncharacterized protein</fullName>
    </submittedName>
</protein>
<proteinExistence type="predicted"/>
<dbReference type="RefSeq" id="WP_045922160.1">
    <property type="nucleotide sequence ID" value="NZ_JBHTHW010000004.1"/>
</dbReference>
<reference evidence="2 3" key="1">
    <citation type="submission" date="2014-12" db="EMBL/GenBank/DDBJ databases">
        <title>Comparative genomics of the lactic acid bacteria isolated from the honey bee gut.</title>
        <authorList>
            <person name="Ellegaard K.M."/>
            <person name="Tamarit D."/>
            <person name="Javelind E."/>
            <person name="Olofsson T."/>
            <person name="Andersson S.G."/>
            <person name="Vasquez A."/>
        </authorList>
    </citation>
    <scope>NUCLEOTIDE SEQUENCE [LARGE SCALE GENOMIC DNA]</scope>
    <source>
        <strain evidence="2 3">Hon2</strain>
    </source>
</reference>
<evidence type="ECO:0000313" key="2">
    <source>
        <dbReference type="EMBL" id="KJY51213.1"/>
    </source>
</evidence>
<feature type="compositionally biased region" description="Low complexity" evidence="1">
    <location>
        <begin position="13"/>
        <end position="43"/>
    </location>
</feature>
<sequence>MALFKHGKKQQPKSEPNQQSNNQQQPSQAANNFPPNNQPAGNQYFQDVPDYPVNNSTANTQPLRSMPERNSAAQPAAPTGSPAPQQAPRTDAPANNPAGQPMQQRPLSTQSPAAVSHPHGSLENWEYTEKQLKELESHQKELKSQLKVQLLSSRTFYSHLIQSKQSVHLDRGAIELEVQKIQRINDTLRYWFGTDMISGDVFFSHDRKYFIVQPGLLDPENQKREQMADLAYYLDDHNVLPSVITLDYDENLYGRWQSYLDDGIVNPESNLVNIYDYFQTEGLQGTKPIQGPNTGIEISPQAHVENDDENNIDRVYLGNDLVMQITKDIEGRPANIDHYHGNEVISSDYLDEQGINRLTKVFNPRNPEEIMDEFYYRLDNSLAIVKSKMNGEPYIQVMNRSNILVKSFDTEQDFIVWWLAEKILDDNSTIIVPLSSPIHQALLEQSNGHFKVLPFVDNYANEQTQLANILDNTQLLSDGILVNSEDAQQEVSQASQGKVNVSLITNSNKNDNAAPIESTNTAN</sequence>
<evidence type="ECO:0000256" key="1">
    <source>
        <dbReference type="SAM" id="MobiDB-lite"/>
    </source>
</evidence>
<feature type="compositionally biased region" description="Polar residues" evidence="1">
    <location>
        <begin position="97"/>
        <end position="113"/>
    </location>
</feature>
<dbReference type="HOGENOM" id="CLU_544898_0_0_9"/>
<dbReference type="AlphaFoldDB" id="A0A0F4KYW0"/>
<gene>
    <name evidence="2" type="ORF">JG29_02610</name>
</gene>
<dbReference type="PATRIC" id="fig|1218508.4.peg.268"/>
<feature type="compositionally biased region" description="Basic residues" evidence="1">
    <location>
        <begin position="1"/>
        <end position="11"/>
    </location>
</feature>
<feature type="region of interest" description="Disordered" evidence="1">
    <location>
        <begin position="1"/>
        <end position="121"/>
    </location>
</feature>
<keyword evidence="3" id="KW-1185">Reference proteome</keyword>
<dbReference type="EMBL" id="JXBZ01000002">
    <property type="protein sequence ID" value="KJY51213.1"/>
    <property type="molecule type" value="Genomic_DNA"/>
</dbReference>
<evidence type="ECO:0000313" key="3">
    <source>
        <dbReference type="Proteomes" id="UP000033695"/>
    </source>
</evidence>
<dbReference type="Proteomes" id="UP000033695">
    <property type="component" value="Unassembled WGS sequence"/>
</dbReference>
<dbReference type="Gene3D" id="3.40.50.2000">
    <property type="entry name" value="Glycogen Phosphorylase B"/>
    <property type="match status" value="1"/>
</dbReference>
<accession>A0A0F4KYW0</accession>
<name>A0A0F4KYW0_9LACO</name>
<dbReference type="OrthoDB" id="2259104at2"/>
<comment type="caution">
    <text evidence="2">The sequence shown here is derived from an EMBL/GenBank/DDBJ whole genome shotgun (WGS) entry which is preliminary data.</text>
</comment>
<feature type="compositionally biased region" description="Polar residues" evidence="1">
    <location>
        <begin position="53"/>
        <end position="63"/>
    </location>
</feature>
<dbReference type="STRING" id="1218508.JG29_02610"/>
<organism evidence="2 3">
    <name type="scientific">Bombilactobacillus mellis</name>
    <dbReference type="NCBI Taxonomy" id="1218508"/>
    <lineage>
        <taxon>Bacteria</taxon>
        <taxon>Bacillati</taxon>
        <taxon>Bacillota</taxon>
        <taxon>Bacilli</taxon>
        <taxon>Lactobacillales</taxon>
        <taxon>Lactobacillaceae</taxon>
        <taxon>Bombilactobacillus</taxon>
    </lineage>
</organism>